<dbReference type="Proteomes" id="UP001305779">
    <property type="component" value="Unassembled WGS sequence"/>
</dbReference>
<feature type="compositionally biased region" description="Polar residues" evidence="2">
    <location>
        <begin position="1125"/>
        <end position="1138"/>
    </location>
</feature>
<feature type="compositionally biased region" description="Basic and acidic residues" evidence="2">
    <location>
        <begin position="184"/>
        <end position="197"/>
    </location>
</feature>
<dbReference type="PANTHER" id="PTHR45615:SF80">
    <property type="entry name" value="GRIP DOMAIN-CONTAINING PROTEIN"/>
    <property type="match status" value="1"/>
</dbReference>
<feature type="compositionally biased region" description="Basic and acidic residues" evidence="2">
    <location>
        <begin position="768"/>
        <end position="783"/>
    </location>
</feature>
<feature type="compositionally biased region" description="Basic and acidic residues" evidence="2">
    <location>
        <begin position="750"/>
        <end position="759"/>
    </location>
</feature>
<keyword evidence="1" id="KW-0175">Coiled coil</keyword>
<organism evidence="3 4">
    <name type="scientific">Zasmidium cellare</name>
    <name type="common">Wine cellar mold</name>
    <name type="synonym">Racodium cellare</name>
    <dbReference type="NCBI Taxonomy" id="395010"/>
    <lineage>
        <taxon>Eukaryota</taxon>
        <taxon>Fungi</taxon>
        <taxon>Dikarya</taxon>
        <taxon>Ascomycota</taxon>
        <taxon>Pezizomycotina</taxon>
        <taxon>Dothideomycetes</taxon>
        <taxon>Dothideomycetidae</taxon>
        <taxon>Mycosphaerellales</taxon>
        <taxon>Mycosphaerellaceae</taxon>
        <taxon>Zasmidium</taxon>
    </lineage>
</organism>
<evidence type="ECO:0000256" key="2">
    <source>
        <dbReference type="SAM" id="MobiDB-lite"/>
    </source>
</evidence>
<evidence type="ECO:0000313" key="4">
    <source>
        <dbReference type="Proteomes" id="UP001305779"/>
    </source>
</evidence>
<feature type="compositionally biased region" description="Low complexity" evidence="2">
    <location>
        <begin position="244"/>
        <end position="255"/>
    </location>
</feature>
<feature type="compositionally biased region" description="Polar residues" evidence="2">
    <location>
        <begin position="221"/>
        <end position="237"/>
    </location>
</feature>
<dbReference type="PANTHER" id="PTHR45615">
    <property type="entry name" value="MYOSIN HEAVY CHAIN, NON-MUSCLE"/>
    <property type="match status" value="1"/>
</dbReference>
<feature type="coiled-coil region" evidence="1">
    <location>
        <begin position="355"/>
        <end position="382"/>
    </location>
</feature>
<feature type="coiled-coil region" evidence="1">
    <location>
        <begin position="853"/>
        <end position="927"/>
    </location>
</feature>
<feature type="compositionally biased region" description="Basic and acidic residues" evidence="2">
    <location>
        <begin position="720"/>
        <end position="738"/>
    </location>
</feature>
<feature type="region of interest" description="Disordered" evidence="2">
    <location>
        <begin position="116"/>
        <end position="259"/>
    </location>
</feature>
<feature type="region of interest" description="Disordered" evidence="2">
    <location>
        <begin position="1033"/>
        <end position="1145"/>
    </location>
</feature>
<comment type="caution">
    <text evidence="3">The sequence shown here is derived from an EMBL/GenBank/DDBJ whole genome shotgun (WGS) entry which is preliminary data.</text>
</comment>
<feature type="coiled-coil region" evidence="1">
    <location>
        <begin position="478"/>
        <end position="526"/>
    </location>
</feature>
<gene>
    <name evidence="3" type="ORF">PRZ48_000165</name>
</gene>
<dbReference type="EMBL" id="JAXOVC010000001">
    <property type="protein sequence ID" value="KAK4506433.1"/>
    <property type="molecule type" value="Genomic_DNA"/>
</dbReference>
<feature type="compositionally biased region" description="Polar residues" evidence="2">
    <location>
        <begin position="1037"/>
        <end position="1070"/>
    </location>
</feature>
<name>A0ABR0EYZ4_ZASCE</name>
<feature type="compositionally biased region" description="Polar residues" evidence="2">
    <location>
        <begin position="1077"/>
        <end position="1087"/>
    </location>
</feature>
<feature type="compositionally biased region" description="Basic residues" evidence="2">
    <location>
        <begin position="148"/>
        <end position="158"/>
    </location>
</feature>
<accession>A0ABR0EYZ4</accession>
<evidence type="ECO:0000256" key="1">
    <source>
        <dbReference type="SAM" id="Coils"/>
    </source>
</evidence>
<feature type="region of interest" description="Disordered" evidence="2">
    <location>
        <begin position="20"/>
        <end position="42"/>
    </location>
</feature>
<evidence type="ECO:0000313" key="3">
    <source>
        <dbReference type="EMBL" id="KAK4506433.1"/>
    </source>
</evidence>
<keyword evidence="4" id="KW-1185">Reference proteome</keyword>
<feature type="region of interest" description="Disordered" evidence="2">
    <location>
        <begin position="716"/>
        <end position="738"/>
    </location>
</feature>
<feature type="region of interest" description="Disordered" evidence="2">
    <location>
        <begin position="967"/>
        <end position="1005"/>
    </location>
</feature>
<reference evidence="3 4" key="1">
    <citation type="journal article" date="2023" name="G3 (Bethesda)">
        <title>A chromosome-level genome assembly of Zasmidium syzygii isolated from banana leaves.</title>
        <authorList>
            <person name="van Westerhoven A.C."/>
            <person name="Mehrabi R."/>
            <person name="Talebi R."/>
            <person name="Steentjes M.B.F."/>
            <person name="Corcolon B."/>
            <person name="Chong P.A."/>
            <person name="Kema G.H.J."/>
            <person name="Seidl M.F."/>
        </authorList>
    </citation>
    <scope>NUCLEOTIDE SEQUENCE [LARGE SCALE GENOMIC DNA]</scope>
    <source>
        <strain evidence="3 4">P124</strain>
    </source>
</reference>
<sequence length="1166" mass="131619">MATSDGFYDDTYMDLEPDINGQAQHQMPPVNGIQSDSGPPRDHVETYHNRMAHNTGREINGHIDNASDMDIVEVELELDNYARISMQQRASALIQESDGPGDAMIDDQTHAHREDPTYSIAPADNDMPPPSAQHVPIEQDSPSQAPPKKSKKSKKRKKQPEQPQIQPGDTLRSATFEGLFNKQAGDERLNGHQEPYHTSHGQQYEAQQDHEHSEYAEQLPTPGQDQPIYISSTQLQPVESPKVTASTTEPTPAAAGFQTGNFRYRPRSFISTYQPRSFFNTARTVTMDNATEPVMPDQANAAPTSAQMPARMPAQTSAQTHAQNPAYQVNDPSAADRQVSDPFDNILQQLRRTCEQQKAQEIDQLTAEKQSLGNQLQHAINAKNALEGHVSTLRDEKERFAASLKEEKTKFESVRGRVMECKKYVDGLQGDLKQFKLDTDRHHQQMKEMLAADDRSAPDLSKHLEDSQRLKDDVAKQCREASSRLSAADHDIANLKDRLKQKTDDLDSEKKLRSDLQAQFNQIENSEVDRRRQMSEDKNAILDKLNEIHTTLKDTDNQQQVTDMLEKTTAAIQGLNTQQDTTVDEVASMKDMVESLTETMTQSVNDRQSEHEEQLSTLQSKITELEAELQLQTAQVTSLQEKLDSAPPPAPSSDERVEATRQEAKAFLAQRQAEHENELKRLSGRPSKDEFTKLKQQAADLKHLADTREQDVINLNTKLENQERKTSTAQRLADDRQQSLDSLNTQFENEKREWGKQLEARPSPQELASREKKRADAQQLADRRQQEIERLNAEVQNEKRTAANVQGLADRRQQDIQKLSEKIASDKRAFEQQLAAQPSADEQSALKGQLSEAQQLTNERQVAIDNINTQLEQEKAKCQRLETRNEEYKISCDAAVAKEKDRCDKQIEALQDELKRIRNELQVKVTEHNEFVAEYHKTWDAEQVKWNFERTGLKQQVKDAHQRIATLTTQQNEPDHRDVTTPVVEESQQEETRITTASSRHSRPIYAAETQAAYDHLDDGLLRDNVSDQGSKYKYQKPQQAPNSSSKRVGTSSTKSSSPAFVESQMSYKPTTYGVHGSSQTQRTPNGRESAKRKASDAGNVIEGYEQERQKRVKANASGRARPSATPSVLGSSQGSRNRMTRSRTIEMAARFAQENTSGSDLTGRR</sequence>
<protein>
    <submittedName>
        <fullName evidence="3">Uncharacterized protein</fullName>
    </submittedName>
</protein>
<feature type="region of interest" description="Disordered" evidence="2">
    <location>
        <begin position="636"/>
        <end position="661"/>
    </location>
</feature>
<proteinExistence type="predicted"/>
<feature type="region of interest" description="Disordered" evidence="2">
    <location>
        <begin position="750"/>
        <end position="783"/>
    </location>
</feature>